<dbReference type="EMBL" id="JADPVI010000001">
    <property type="protein sequence ID" value="MBF8456130.1"/>
    <property type="molecule type" value="Genomic_DNA"/>
</dbReference>
<evidence type="ECO:0000313" key="3">
    <source>
        <dbReference type="Proteomes" id="UP000660070"/>
    </source>
</evidence>
<feature type="chain" id="PRO_5047525110" evidence="1">
    <location>
        <begin position="19"/>
        <end position="410"/>
    </location>
</feature>
<gene>
    <name evidence="2" type="ORF">IV494_02955</name>
</gene>
<feature type="signal peptide" evidence="1">
    <location>
        <begin position="1"/>
        <end position="18"/>
    </location>
</feature>
<evidence type="ECO:0000256" key="1">
    <source>
        <dbReference type="SAM" id="SignalP"/>
    </source>
</evidence>
<dbReference type="RefSeq" id="WP_196078672.1">
    <property type="nucleotide sequence ID" value="NZ_JADPVI010000001.1"/>
</dbReference>
<sequence length="410" mass="47578">MKKTLLIFAIFSSYLTFAQINFEKAYFINNADNRVECFIKNVDWKNNPTTFEYKTAENADIKIATIKEVKLFEIPDHVKYVREDVKIDRSGKEIRQLTTDPNFSFKEEQLFLKEIVAGDAILYQYNDINLIRFFYTKNNQPIKQLEYKLYISRQGEKEVEAISYNTNYKEQLKDDLVCSSITKSEIERTDYNAKSLSALFYKFNQCSNPENSQVVTKTKKGNININIRPRVNFSSLKLANPFLQTSFEVKSAVTAGIGLEAEFVFPFNKNKWSIIFEPTYQSYKSEQETDAGFLIGGRLKTKVDYKSVELPIGVRHYMFLDDHSILFVNVQAVFDLNLNSTIDFSRNDDSPFSSLKLKSSPNVAVGAGYNYNRKYAVEARYNFKRNITSETDFWASDYTTFSLILSYNLF</sequence>
<organism evidence="2 3">
    <name type="scientific">Kaistella gelatinilytica</name>
    <dbReference type="NCBI Taxonomy" id="2787636"/>
    <lineage>
        <taxon>Bacteria</taxon>
        <taxon>Pseudomonadati</taxon>
        <taxon>Bacteroidota</taxon>
        <taxon>Flavobacteriia</taxon>
        <taxon>Flavobacteriales</taxon>
        <taxon>Weeksellaceae</taxon>
        <taxon>Chryseobacterium group</taxon>
        <taxon>Kaistella</taxon>
    </lineage>
</organism>
<reference evidence="2 3" key="1">
    <citation type="submission" date="2020-11" db="EMBL/GenBank/DDBJ databases">
        <title>Kaistella gelatinilytica sp. nov., a flavobacterium isolated from Antarctic Soil.</title>
        <authorList>
            <person name="Li J."/>
        </authorList>
    </citation>
    <scope>NUCLEOTIDE SEQUENCE [LARGE SCALE GENOMIC DNA]</scope>
    <source>
        <strain evidence="2 3">G5-32</strain>
    </source>
</reference>
<comment type="caution">
    <text evidence="2">The sequence shown here is derived from an EMBL/GenBank/DDBJ whole genome shotgun (WGS) entry which is preliminary data.</text>
</comment>
<evidence type="ECO:0000313" key="2">
    <source>
        <dbReference type="EMBL" id="MBF8456130.1"/>
    </source>
</evidence>
<name>A0ABS0F8V1_9FLAO</name>
<proteinExistence type="predicted"/>
<accession>A0ABS0F8V1</accession>
<protein>
    <submittedName>
        <fullName evidence="2">Outer membrane beta-barrel protein</fullName>
    </submittedName>
</protein>
<dbReference type="Proteomes" id="UP000660070">
    <property type="component" value="Unassembled WGS sequence"/>
</dbReference>
<keyword evidence="1" id="KW-0732">Signal</keyword>
<keyword evidence="3" id="KW-1185">Reference proteome</keyword>